<evidence type="ECO:0008006" key="4">
    <source>
        <dbReference type="Google" id="ProtNLM"/>
    </source>
</evidence>
<dbReference type="Proteomes" id="UP001595836">
    <property type="component" value="Unassembled WGS sequence"/>
</dbReference>
<reference evidence="3" key="1">
    <citation type="journal article" date="2019" name="Int. J. Syst. Evol. Microbiol.">
        <title>The Global Catalogue of Microorganisms (GCM) 10K type strain sequencing project: providing services to taxonomists for standard genome sequencing and annotation.</title>
        <authorList>
            <consortium name="The Broad Institute Genomics Platform"/>
            <consortium name="The Broad Institute Genome Sequencing Center for Infectious Disease"/>
            <person name="Wu L."/>
            <person name="Ma J."/>
        </authorList>
    </citation>
    <scope>NUCLEOTIDE SEQUENCE [LARGE SCALE GENOMIC DNA]</scope>
    <source>
        <strain evidence="3">JCM 11882</strain>
    </source>
</reference>
<feature type="region of interest" description="Disordered" evidence="1">
    <location>
        <begin position="39"/>
        <end position="71"/>
    </location>
</feature>
<evidence type="ECO:0000313" key="3">
    <source>
        <dbReference type="Proteomes" id="UP001595836"/>
    </source>
</evidence>
<accession>A0ABV9PTP4</accession>
<dbReference type="EMBL" id="JBHSHP010000059">
    <property type="protein sequence ID" value="MFC4756335.1"/>
    <property type="molecule type" value="Genomic_DNA"/>
</dbReference>
<gene>
    <name evidence="2" type="ORF">ACFO7U_16300</name>
</gene>
<organism evidence="2 3">
    <name type="scientific">Dietzia aurantiaca</name>
    <dbReference type="NCBI Taxonomy" id="983873"/>
    <lineage>
        <taxon>Bacteria</taxon>
        <taxon>Bacillati</taxon>
        <taxon>Actinomycetota</taxon>
        <taxon>Actinomycetes</taxon>
        <taxon>Mycobacteriales</taxon>
        <taxon>Dietziaceae</taxon>
        <taxon>Dietzia</taxon>
    </lineage>
</organism>
<dbReference type="RefSeq" id="WP_344993548.1">
    <property type="nucleotide sequence ID" value="NZ_BAABCD010000021.1"/>
</dbReference>
<proteinExistence type="predicted"/>
<sequence length="156" mass="15633">MAPRTVRTAAGAAVTGVCTIVLVTGCGLGDGNGLFPVPGAPSKAKEPASWSTPAPASQTGGGPAPSPALTEVDPSALAYTQGSDTYTWNFSTGGSAVGLCVSDGDGVTCTGTADSSVPDLNRHFPARPGAIELGAAGLRYTFVEDVPLEWRSPRGR</sequence>
<comment type="caution">
    <text evidence="2">The sequence shown here is derived from an EMBL/GenBank/DDBJ whole genome shotgun (WGS) entry which is preliminary data.</text>
</comment>
<dbReference type="PROSITE" id="PS51257">
    <property type="entry name" value="PROKAR_LIPOPROTEIN"/>
    <property type="match status" value="1"/>
</dbReference>
<evidence type="ECO:0000256" key="1">
    <source>
        <dbReference type="SAM" id="MobiDB-lite"/>
    </source>
</evidence>
<protein>
    <recommendedName>
        <fullName evidence="4">Lipoprotein</fullName>
    </recommendedName>
</protein>
<evidence type="ECO:0000313" key="2">
    <source>
        <dbReference type="EMBL" id="MFC4756335.1"/>
    </source>
</evidence>
<keyword evidence="3" id="KW-1185">Reference proteome</keyword>
<name>A0ABV9PTP4_9ACTN</name>
<feature type="compositionally biased region" description="Polar residues" evidence="1">
    <location>
        <begin position="49"/>
        <end position="58"/>
    </location>
</feature>